<comment type="caution">
    <text evidence="2">The sequence shown here is derived from an EMBL/GenBank/DDBJ whole genome shotgun (WGS) entry which is preliminary data.</text>
</comment>
<sequence length="92" mass="10348">MSADSDEARFEVYLHPAEGGPELDSPLTTDYIHYYESGVWLDHADGQAFFPYGEVRTIVDHEEEMGEYAGRDEGVEGEAEAEDEVAEEDDEE</sequence>
<gene>
    <name evidence="2" type="ORF">ACFO0N_07710</name>
</gene>
<accession>A0ABD5PA92</accession>
<evidence type="ECO:0000313" key="2">
    <source>
        <dbReference type="EMBL" id="MFC4357832.1"/>
    </source>
</evidence>
<dbReference type="EMBL" id="JBHSDS010000005">
    <property type="protein sequence ID" value="MFC4357832.1"/>
    <property type="molecule type" value="Genomic_DNA"/>
</dbReference>
<evidence type="ECO:0000313" key="3">
    <source>
        <dbReference type="Proteomes" id="UP001595921"/>
    </source>
</evidence>
<dbReference type="RefSeq" id="WP_267624565.1">
    <property type="nucleotide sequence ID" value="NZ_JAODIW010000009.1"/>
</dbReference>
<dbReference type="Proteomes" id="UP001595921">
    <property type="component" value="Unassembled WGS sequence"/>
</dbReference>
<name>A0ABD5PA92_9EURY</name>
<protein>
    <submittedName>
        <fullName evidence="2">Uncharacterized protein</fullName>
    </submittedName>
</protein>
<evidence type="ECO:0000256" key="1">
    <source>
        <dbReference type="SAM" id="MobiDB-lite"/>
    </source>
</evidence>
<reference evidence="2 3" key="1">
    <citation type="journal article" date="2019" name="Int. J. Syst. Evol. Microbiol.">
        <title>The Global Catalogue of Microorganisms (GCM) 10K type strain sequencing project: providing services to taxonomists for standard genome sequencing and annotation.</title>
        <authorList>
            <consortium name="The Broad Institute Genomics Platform"/>
            <consortium name="The Broad Institute Genome Sequencing Center for Infectious Disease"/>
            <person name="Wu L."/>
            <person name="Ma J."/>
        </authorList>
    </citation>
    <scope>NUCLEOTIDE SEQUENCE [LARGE SCALE GENOMIC DNA]</scope>
    <source>
        <strain evidence="2 3">CGMCC 1.12553</strain>
    </source>
</reference>
<dbReference type="AlphaFoldDB" id="A0ABD5PA92"/>
<feature type="region of interest" description="Disordered" evidence="1">
    <location>
        <begin position="66"/>
        <end position="92"/>
    </location>
</feature>
<organism evidence="2 3">
    <name type="scientific">Halobium salinum</name>
    <dbReference type="NCBI Taxonomy" id="1364940"/>
    <lineage>
        <taxon>Archaea</taxon>
        <taxon>Methanobacteriati</taxon>
        <taxon>Methanobacteriota</taxon>
        <taxon>Stenosarchaea group</taxon>
        <taxon>Halobacteria</taxon>
        <taxon>Halobacteriales</taxon>
        <taxon>Haloferacaceae</taxon>
        <taxon>Halobium</taxon>
    </lineage>
</organism>
<keyword evidence="3" id="KW-1185">Reference proteome</keyword>
<feature type="compositionally biased region" description="Acidic residues" evidence="1">
    <location>
        <begin position="75"/>
        <end position="92"/>
    </location>
</feature>
<proteinExistence type="predicted"/>